<gene>
    <name evidence="1" type="ORF">CC86DRAFT_275587</name>
</gene>
<protein>
    <submittedName>
        <fullName evidence="1">Uncharacterized protein</fullName>
    </submittedName>
</protein>
<organism evidence="1 2">
    <name type="scientific">Ophiobolus disseminans</name>
    <dbReference type="NCBI Taxonomy" id="1469910"/>
    <lineage>
        <taxon>Eukaryota</taxon>
        <taxon>Fungi</taxon>
        <taxon>Dikarya</taxon>
        <taxon>Ascomycota</taxon>
        <taxon>Pezizomycotina</taxon>
        <taxon>Dothideomycetes</taxon>
        <taxon>Pleosporomycetidae</taxon>
        <taxon>Pleosporales</taxon>
        <taxon>Pleosporineae</taxon>
        <taxon>Phaeosphaeriaceae</taxon>
        <taxon>Ophiobolus</taxon>
    </lineage>
</organism>
<dbReference type="Proteomes" id="UP000799424">
    <property type="component" value="Unassembled WGS sequence"/>
</dbReference>
<keyword evidence="2" id="KW-1185">Reference proteome</keyword>
<sequence>FMPSAENDFKFKYDSPSGLTAAQLDKLLMPPARPAISEWDADGLSKYGVGALSYVHTGTRPKKGFAEQLVAGMEIAYAKDVREREEEQD</sequence>
<name>A0A6A7A700_9PLEO</name>
<dbReference type="EMBL" id="MU006221">
    <property type="protein sequence ID" value="KAF2829071.1"/>
    <property type="molecule type" value="Genomic_DNA"/>
</dbReference>
<dbReference type="AlphaFoldDB" id="A0A6A7A700"/>
<evidence type="ECO:0000313" key="1">
    <source>
        <dbReference type="EMBL" id="KAF2829071.1"/>
    </source>
</evidence>
<dbReference type="OrthoDB" id="3796643at2759"/>
<feature type="non-terminal residue" evidence="1">
    <location>
        <position position="1"/>
    </location>
</feature>
<proteinExistence type="predicted"/>
<evidence type="ECO:0000313" key="2">
    <source>
        <dbReference type="Proteomes" id="UP000799424"/>
    </source>
</evidence>
<feature type="non-terminal residue" evidence="1">
    <location>
        <position position="89"/>
    </location>
</feature>
<reference evidence="1" key="1">
    <citation type="journal article" date="2020" name="Stud. Mycol.">
        <title>101 Dothideomycetes genomes: a test case for predicting lifestyles and emergence of pathogens.</title>
        <authorList>
            <person name="Haridas S."/>
            <person name="Albert R."/>
            <person name="Binder M."/>
            <person name="Bloem J."/>
            <person name="Labutti K."/>
            <person name="Salamov A."/>
            <person name="Andreopoulos B."/>
            <person name="Baker S."/>
            <person name="Barry K."/>
            <person name="Bills G."/>
            <person name="Bluhm B."/>
            <person name="Cannon C."/>
            <person name="Castanera R."/>
            <person name="Culley D."/>
            <person name="Daum C."/>
            <person name="Ezra D."/>
            <person name="Gonzalez J."/>
            <person name="Henrissat B."/>
            <person name="Kuo A."/>
            <person name="Liang C."/>
            <person name="Lipzen A."/>
            <person name="Lutzoni F."/>
            <person name="Magnuson J."/>
            <person name="Mondo S."/>
            <person name="Nolan M."/>
            <person name="Ohm R."/>
            <person name="Pangilinan J."/>
            <person name="Park H.-J."/>
            <person name="Ramirez L."/>
            <person name="Alfaro M."/>
            <person name="Sun H."/>
            <person name="Tritt A."/>
            <person name="Yoshinaga Y."/>
            <person name="Zwiers L.-H."/>
            <person name="Turgeon B."/>
            <person name="Goodwin S."/>
            <person name="Spatafora J."/>
            <person name="Crous P."/>
            <person name="Grigoriev I."/>
        </authorList>
    </citation>
    <scope>NUCLEOTIDE SEQUENCE</scope>
    <source>
        <strain evidence="1">CBS 113818</strain>
    </source>
</reference>
<accession>A0A6A7A700</accession>